<dbReference type="AlphaFoldDB" id="A0AAD5WZ34"/>
<dbReference type="FunFam" id="2.10.250.10:FF:000001">
    <property type="entry name" value="Calnexin homolog"/>
    <property type="match status" value="1"/>
</dbReference>
<dbReference type="InterPro" id="IPR018124">
    <property type="entry name" value="Calret/calnex_CS"/>
</dbReference>
<comment type="similarity">
    <text evidence="2 9">Belongs to the calreticulin family.</text>
</comment>
<dbReference type="PROSITE" id="PS00804">
    <property type="entry name" value="CALRETICULIN_2"/>
    <property type="match status" value="1"/>
</dbReference>
<comment type="caution">
    <text evidence="11">The sequence shown here is derived from an EMBL/GenBank/DDBJ whole genome shotgun (WGS) entry which is preliminary data.</text>
</comment>
<organism evidence="11 12">
    <name type="scientific">Rhizophlyctis rosea</name>
    <dbReference type="NCBI Taxonomy" id="64517"/>
    <lineage>
        <taxon>Eukaryota</taxon>
        <taxon>Fungi</taxon>
        <taxon>Fungi incertae sedis</taxon>
        <taxon>Chytridiomycota</taxon>
        <taxon>Chytridiomycota incertae sedis</taxon>
        <taxon>Chytridiomycetes</taxon>
        <taxon>Rhizophlyctidales</taxon>
        <taxon>Rhizophlyctidaceae</taxon>
        <taxon>Rhizophlyctis</taxon>
    </lineage>
</organism>
<keyword evidence="6" id="KW-0472">Membrane</keyword>
<accession>A0AAD5WZ34</accession>
<evidence type="ECO:0000256" key="5">
    <source>
        <dbReference type="ARBA" id="ARBA00022989"/>
    </source>
</evidence>
<name>A0AAD5WZ34_9FUNG</name>
<reference evidence="11" key="1">
    <citation type="submission" date="2020-05" db="EMBL/GenBank/DDBJ databases">
        <title>Phylogenomic resolution of chytrid fungi.</title>
        <authorList>
            <person name="Stajich J.E."/>
            <person name="Amses K."/>
            <person name="Simmons R."/>
            <person name="Seto K."/>
            <person name="Myers J."/>
            <person name="Bonds A."/>
            <person name="Quandt C.A."/>
            <person name="Barry K."/>
            <person name="Liu P."/>
            <person name="Grigoriev I."/>
            <person name="Longcore J.E."/>
            <person name="James T.Y."/>
        </authorList>
    </citation>
    <scope>NUCLEOTIDE SEQUENCE</scope>
    <source>
        <strain evidence="11">JEL0318</strain>
    </source>
</reference>
<dbReference type="PRINTS" id="PR00626">
    <property type="entry name" value="CALRETICULIN"/>
</dbReference>
<proteinExistence type="inferred from homology"/>
<dbReference type="EMBL" id="JADGJD010001216">
    <property type="protein sequence ID" value="KAJ3045787.1"/>
    <property type="molecule type" value="Genomic_DNA"/>
</dbReference>
<dbReference type="InterPro" id="IPR001580">
    <property type="entry name" value="Calret/calnex"/>
</dbReference>
<evidence type="ECO:0000313" key="11">
    <source>
        <dbReference type="EMBL" id="KAJ3045787.1"/>
    </source>
</evidence>
<evidence type="ECO:0000256" key="8">
    <source>
        <dbReference type="PIRSR" id="PIRSR601580-3"/>
    </source>
</evidence>
<evidence type="ECO:0000256" key="9">
    <source>
        <dbReference type="RuleBase" id="RU362126"/>
    </source>
</evidence>
<evidence type="ECO:0000256" key="10">
    <source>
        <dbReference type="SAM" id="MobiDB-lite"/>
    </source>
</evidence>
<dbReference type="GO" id="GO:0036503">
    <property type="term" value="P:ERAD pathway"/>
    <property type="evidence" value="ECO:0007669"/>
    <property type="project" value="TreeGrafter"/>
</dbReference>
<dbReference type="Pfam" id="PF00262">
    <property type="entry name" value="Calreticulin"/>
    <property type="match status" value="1"/>
</dbReference>
<evidence type="ECO:0000256" key="7">
    <source>
        <dbReference type="ARBA" id="ARBA00023186"/>
    </source>
</evidence>
<keyword evidence="4 9" id="KW-0256">Endoplasmic reticulum</keyword>
<evidence type="ECO:0000256" key="2">
    <source>
        <dbReference type="ARBA" id="ARBA00010983"/>
    </source>
</evidence>
<evidence type="ECO:0000256" key="6">
    <source>
        <dbReference type="ARBA" id="ARBA00023136"/>
    </source>
</evidence>
<dbReference type="PROSITE" id="PS00805">
    <property type="entry name" value="CALRETICULIN_REPEAT"/>
    <property type="match status" value="1"/>
</dbReference>
<keyword evidence="9" id="KW-0732">Signal</keyword>
<dbReference type="GO" id="GO:0051082">
    <property type="term" value="F:unfolded protein binding"/>
    <property type="evidence" value="ECO:0007669"/>
    <property type="project" value="InterPro"/>
</dbReference>
<dbReference type="Proteomes" id="UP001212841">
    <property type="component" value="Unassembled WGS sequence"/>
</dbReference>
<feature type="disulfide bond" evidence="8">
    <location>
        <begin position="135"/>
        <end position="169"/>
    </location>
</feature>
<dbReference type="SUPFAM" id="SSF63887">
    <property type="entry name" value="P-domain of calnexin/calreticulin"/>
    <property type="match status" value="1"/>
</dbReference>
<dbReference type="InterPro" id="IPR013320">
    <property type="entry name" value="ConA-like_dom_sf"/>
</dbReference>
<dbReference type="Gene3D" id="2.60.120.200">
    <property type="match status" value="1"/>
</dbReference>
<evidence type="ECO:0000313" key="12">
    <source>
        <dbReference type="Proteomes" id="UP001212841"/>
    </source>
</evidence>
<evidence type="ECO:0000256" key="4">
    <source>
        <dbReference type="ARBA" id="ARBA00022824"/>
    </source>
</evidence>
<gene>
    <name evidence="11" type="ORF">HK097_001132</name>
</gene>
<dbReference type="GO" id="GO:0006457">
    <property type="term" value="P:protein folding"/>
    <property type="evidence" value="ECO:0007669"/>
    <property type="project" value="InterPro"/>
</dbReference>
<keyword evidence="8" id="KW-1015">Disulfide bond</keyword>
<dbReference type="PANTHER" id="PTHR11073:SF1">
    <property type="entry name" value="CALNEXIN 14D-RELATED"/>
    <property type="match status" value="1"/>
</dbReference>
<dbReference type="GO" id="GO:0005789">
    <property type="term" value="C:endoplasmic reticulum membrane"/>
    <property type="evidence" value="ECO:0007669"/>
    <property type="project" value="UniProtKB-SubCell"/>
</dbReference>
<dbReference type="InterPro" id="IPR009033">
    <property type="entry name" value="Calreticulin/calnexin_P_dom_sf"/>
</dbReference>
<sequence length="577" mass="64071">MRVAYVLHTCLALAVSVHAHHEGDGHHHAAPQFKPTSVKGAFVEQFTDDWESRWTPSSAKKLDATNIQDEELLRYKGKWAVESPAVVSIEGDKGLVAKDAAAHHAISAKFATPIDPAGKPLVIQYEVKTQNGLDCGGAYMKLLTYDEKFTPENFSDKTPYTIMFGPDRCAGNDKVHFIFRHQNPKTDEWEEKHLKSPLAGVKDKKTNLYTLIVHPDNKFEIRINNEKKKKTGSLLEDFSPAVNPPKEIDDPEDKKPADWEDRPTIADPDATKPADWDENAPMYIPDEDAKQPADWLADEPSTIPDPEAKKPEDWDDEEDGAWQAPTVPNPKCAKASGCGKWTRPTKKNPAYKGIWKAPMVKNPAYKGDWAPRRIANPNYFEDKAPANFNKIGAIGFEIWTMQDQILFDNIYIGHSIKEAEALAQESWAVKHKIESHIEEAEKPKHAPAESTKEGVAQIIDQIKSEVLTFINRAKESPVDAVKELPHVAGPLAALVAIPVLVALLLGGGSSAPAPKKKGGAKKVVESTPVVKEKVVMKNGKLEEEVEVSEEEEVVEEVETDGVKAQRRRARAKDEDDE</sequence>
<protein>
    <recommendedName>
        <fullName evidence="13">Calnexin</fullName>
    </recommendedName>
</protein>
<keyword evidence="3" id="KW-0812">Transmembrane</keyword>
<feature type="compositionally biased region" description="Basic and acidic residues" evidence="10">
    <location>
        <begin position="246"/>
        <end position="275"/>
    </location>
</feature>
<dbReference type="FunFam" id="2.60.120.200:FF:000011">
    <property type="entry name" value="Probable calnexin"/>
    <property type="match status" value="1"/>
</dbReference>
<comment type="subcellular location">
    <subcellularLocation>
        <location evidence="1">Endoplasmic reticulum membrane</location>
        <topology evidence="1">Single-pass membrane protein</topology>
    </subcellularLocation>
</comment>
<dbReference type="GO" id="GO:0005509">
    <property type="term" value="F:calcium ion binding"/>
    <property type="evidence" value="ECO:0007669"/>
    <property type="project" value="InterPro"/>
</dbReference>
<feature type="chain" id="PRO_5041782603" description="Calnexin" evidence="9">
    <location>
        <begin position="20"/>
        <end position="577"/>
    </location>
</feature>
<keyword evidence="5" id="KW-1133">Transmembrane helix</keyword>
<dbReference type="SUPFAM" id="SSF49899">
    <property type="entry name" value="Concanavalin A-like lectins/glucanases"/>
    <property type="match status" value="1"/>
</dbReference>
<keyword evidence="12" id="KW-1185">Reference proteome</keyword>
<feature type="signal peptide" evidence="9">
    <location>
        <begin position="1"/>
        <end position="19"/>
    </location>
</feature>
<dbReference type="Gene3D" id="2.10.250.10">
    <property type="entry name" value="Calreticulin/calnexin, P domain"/>
    <property type="match status" value="1"/>
</dbReference>
<feature type="region of interest" description="Disordered" evidence="10">
    <location>
        <begin position="545"/>
        <end position="577"/>
    </location>
</feature>
<evidence type="ECO:0000256" key="3">
    <source>
        <dbReference type="ARBA" id="ARBA00022692"/>
    </source>
</evidence>
<dbReference type="PANTHER" id="PTHR11073">
    <property type="entry name" value="CALRETICULIN AND CALNEXIN"/>
    <property type="match status" value="1"/>
</dbReference>
<dbReference type="PROSITE" id="PS00803">
    <property type="entry name" value="CALRETICULIN_1"/>
    <property type="match status" value="1"/>
</dbReference>
<feature type="region of interest" description="Disordered" evidence="10">
    <location>
        <begin position="232"/>
        <end position="340"/>
    </location>
</feature>
<evidence type="ECO:0008006" key="13">
    <source>
        <dbReference type="Google" id="ProtNLM"/>
    </source>
</evidence>
<evidence type="ECO:0000256" key="1">
    <source>
        <dbReference type="ARBA" id="ARBA00004389"/>
    </source>
</evidence>
<feature type="compositionally biased region" description="Acidic residues" evidence="10">
    <location>
        <begin position="545"/>
        <end position="559"/>
    </location>
</feature>
<keyword evidence="7 9" id="KW-0143">Chaperone</keyword>